<feature type="compositionally biased region" description="Basic and acidic residues" evidence="1">
    <location>
        <begin position="91"/>
        <end position="119"/>
    </location>
</feature>
<dbReference type="EMBL" id="NRSZ01001054">
    <property type="protein sequence ID" value="PNY23733.1"/>
    <property type="molecule type" value="Genomic_DNA"/>
</dbReference>
<feature type="region of interest" description="Disordered" evidence="1">
    <location>
        <begin position="88"/>
        <end position="180"/>
    </location>
</feature>
<dbReference type="OrthoDB" id="4924147at2759"/>
<comment type="caution">
    <text evidence="2">The sequence shown here is derived from an EMBL/GenBank/DDBJ whole genome shotgun (WGS) entry which is preliminary data.</text>
</comment>
<protein>
    <submittedName>
        <fullName evidence="2">Uncharacterized protein</fullName>
    </submittedName>
</protein>
<dbReference type="Proteomes" id="UP000236621">
    <property type="component" value="Unassembled WGS sequence"/>
</dbReference>
<dbReference type="AlphaFoldDB" id="A0A2K3Q8D9"/>
<name>A0A2K3Q8D9_9HYPO</name>
<evidence type="ECO:0000256" key="1">
    <source>
        <dbReference type="SAM" id="MobiDB-lite"/>
    </source>
</evidence>
<gene>
    <name evidence="2" type="ORF">TCAP_06341</name>
</gene>
<organism evidence="2 3">
    <name type="scientific">Tolypocladium capitatum</name>
    <dbReference type="NCBI Taxonomy" id="45235"/>
    <lineage>
        <taxon>Eukaryota</taxon>
        <taxon>Fungi</taxon>
        <taxon>Dikarya</taxon>
        <taxon>Ascomycota</taxon>
        <taxon>Pezizomycotina</taxon>
        <taxon>Sordariomycetes</taxon>
        <taxon>Hypocreomycetidae</taxon>
        <taxon>Hypocreales</taxon>
        <taxon>Ophiocordycipitaceae</taxon>
        <taxon>Tolypocladium</taxon>
    </lineage>
</organism>
<reference evidence="2 3" key="1">
    <citation type="submission" date="2017-08" db="EMBL/GenBank/DDBJ databases">
        <title>Harnessing the power of phylogenomics to disentangle the directionality and signatures of interkingdom host jumping in the parasitic fungal genus Tolypocladium.</title>
        <authorList>
            <person name="Quandt C.A."/>
            <person name="Patterson W."/>
            <person name="Spatafora J.W."/>
        </authorList>
    </citation>
    <scope>NUCLEOTIDE SEQUENCE [LARGE SCALE GENOMIC DNA]</scope>
    <source>
        <strain evidence="2 3">CBS 113982</strain>
    </source>
</reference>
<proteinExistence type="predicted"/>
<evidence type="ECO:0000313" key="2">
    <source>
        <dbReference type="EMBL" id="PNY23733.1"/>
    </source>
</evidence>
<sequence>MCTYARTVFECKHHLWGRRLKLCTIGEDFGAGELPSDCAFRKPHGLHSRRIPRRCDKCRALDHKVALVRAKLEACRAAFRERWPAYGAGGAERKEKSEGVELERVDGEAGQRLDVDWAGKETTGSEETTGSGQTTGGSGQTTGSGQTNELARTTLNSPLRGRMGRQRPRYSQELDTIQET</sequence>
<accession>A0A2K3Q8D9</accession>
<evidence type="ECO:0000313" key="3">
    <source>
        <dbReference type="Proteomes" id="UP000236621"/>
    </source>
</evidence>
<feature type="compositionally biased region" description="Gly residues" evidence="1">
    <location>
        <begin position="133"/>
        <end position="142"/>
    </location>
</feature>
<feature type="compositionally biased region" description="Low complexity" evidence="1">
    <location>
        <begin position="121"/>
        <end position="132"/>
    </location>
</feature>
<keyword evidence="3" id="KW-1185">Reference proteome</keyword>
<feature type="compositionally biased region" description="Polar residues" evidence="1">
    <location>
        <begin position="148"/>
        <end position="157"/>
    </location>
</feature>